<dbReference type="Proteomes" id="UP000282211">
    <property type="component" value="Unassembled WGS sequence"/>
</dbReference>
<keyword evidence="5 7" id="KW-0975">Bacterial flagellum</keyword>
<keyword evidence="7" id="KW-0449">Lipoprotein</keyword>
<evidence type="ECO:0000313" key="9">
    <source>
        <dbReference type="EMBL" id="RKQ72154.1"/>
    </source>
</evidence>
<keyword evidence="3 7" id="KW-0732">Signal</keyword>
<sequence>MNYLKTLTGLCCVISLSACATTKSQKTKAEFTQPIPSMSYAPNNYRLDSAPVNQTHSGMNAQETSLWNNSPKSLFGDRRASRTGDILTVLVEIDDEAELKNSITEDRQNSENLGIGAFFGLPEKLNGILPAGASTSPAVDLSRSRNLAGDGSIKREEKITLRLAVQVVDVLPNGYLQLAGKQQIMVNDEVRHLQVSGLIRTQDISRQNIITYDKIADARIYYGGKGQITDAIKPRAGNKIVQTIIPF</sequence>
<dbReference type="RefSeq" id="WP_121100114.1">
    <property type="nucleotide sequence ID" value="NZ_RBII01000001.1"/>
</dbReference>
<keyword evidence="9" id="KW-0966">Cell projection</keyword>
<comment type="similarity">
    <text evidence="2 7">Belongs to the FlgH family.</text>
</comment>
<dbReference type="GO" id="GO:0009279">
    <property type="term" value="C:cell outer membrane"/>
    <property type="evidence" value="ECO:0007669"/>
    <property type="project" value="UniProtKB-SubCell"/>
</dbReference>
<comment type="subcellular location">
    <subcellularLocation>
        <location evidence="7">Cell outer membrane</location>
        <topology evidence="7">Lipid-anchor</topology>
    </subcellularLocation>
    <subcellularLocation>
        <location evidence="7">Bacterial flagellum basal body</location>
    </subcellularLocation>
</comment>
<dbReference type="PROSITE" id="PS51257">
    <property type="entry name" value="PROKAR_LIPOPROTEIN"/>
    <property type="match status" value="1"/>
</dbReference>
<keyword evidence="10" id="KW-1185">Reference proteome</keyword>
<keyword evidence="6 7" id="KW-0998">Cell outer membrane</keyword>
<dbReference type="PANTHER" id="PTHR34933">
    <property type="entry name" value="FLAGELLAR L-RING PROTEIN"/>
    <property type="match status" value="1"/>
</dbReference>
<evidence type="ECO:0000256" key="8">
    <source>
        <dbReference type="SAM" id="SignalP"/>
    </source>
</evidence>
<dbReference type="PANTHER" id="PTHR34933:SF1">
    <property type="entry name" value="FLAGELLAR L-RING PROTEIN"/>
    <property type="match status" value="1"/>
</dbReference>
<comment type="subunit">
    <text evidence="7">The basal body constitutes a major portion of the flagellar organelle and consists of four rings (L,P,S, and M) mounted on a central rod.</text>
</comment>
<dbReference type="OrthoDB" id="9789227at2"/>
<evidence type="ECO:0000256" key="5">
    <source>
        <dbReference type="ARBA" id="ARBA00023143"/>
    </source>
</evidence>
<dbReference type="InterPro" id="IPR000527">
    <property type="entry name" value="Flag_Lring"/>
</dbReference>
<feature type="chain" id="PRO_5019530931" description="Flagellar L-ring protein" evidence="8">
    <location>
        <begin position="21"/>
        <end position="247"/>
    </location>
</feature>
<organism evidence="9 10">
    <name type="scientific">Litorimonas taeanensis</name>
    <dbReference type="NCBI Taxonomy" id="568099"/>
    <lineage>
        <taxon>Bacteria</taxon>
        <taxon>Pseudomonadati</taxon>
        <taxon>Pseudomonadota</taxon>
        <taxon>Alphaproteobacteria</taxon>
        <taxon>Maricaulales</taxon>
        <taxon>Robiginitomaculaceae</taxon>
    </lineage>
</organism>
<dbReference type="GO" id="GO:0009427">
    <property type="term" value="C:bacterial-type flagellum basal body, distal rod, L ring"/>
    <property type="evidence" value="ECO:0007669"/>
    <property type="project" value="InterPro"/>
</dbReference>
<accession>A0A420WMA6</accession>
<gene>
    <name evidence="7" type="primary">flgH</name>
    <name evidence="9" type="ORF">DES40_1491</name>
</gene>
<name>A0A420WMA6_9PROT</name>
<dbReference type="AlphaFoldDB" id="A0A420WMA6"/>
<dbReference type="PRINTS" id="PR01008">
    <property type="entry name" value="FLGLRINGFLGH"/>
</dbReference>
<evidence type="ECO:0000256" key="6">
    <source>
        <dbReference type="ARBA" id="ARBA00023237"/>
    </source>
</evidence>
<keyword evidence="9" id="KW-0969">Cilium</keyword>
<dbReference type="GO" id="GO:0003774">
    <property type="term" value="F:cytoskeletal motor activity"/>
    <property type="evidence" value="ECO:0007669"/>
    <property type="project" value="InterPro"/>
</dbReference>
<evidence type="ECO:0000256" key="4">
    <source>
        <dbReference type="ARBA" id="ARBA00023136"/>
    </source>
</evidence>
<feature type="signal peptide" evidence="8">
    <location>
        <begin position="1"/>
        <end position="20"/>
    </location>
</feature>
<evidence type="ECO:0000256" key="1">
    <source>
        <dbReference type="ARBA" id="ARBA00002591"/>
    </source>
</evidence>
<dbReference type="GO" id="GO:0071973">
    <property type="term" value="P:bacterial-type flagellum-dependent cell motility"/>
    <property type="evidence" value="ECO:0007669"/>
    <property type="project" value="InterPro"/>
</dbReference>
<keyword evidence="4 7" id="KW-0472">Membrane</keyword>
<evidence type="ECO:0000256" key="7">
    <source>
        <dbReference type="HAMAP-Rule" id="MF_00415"/>
    </source>
</evidence>
<evidence type="ECO:0000256" key="2">
    <source>
        <dbReference type="ARBA" id="ARBA00006929"/>
    </source>
</evidence>
<dbReference type="HAMAP" id="MF_00415">
    <property type="entry name" value="FlgH"/>
    <property type="match status" value="1"/>
</dbReference>
<comment type="function">
    <text evidence="1 7">Assembles around the rod to form the L-ring and probably protects the motor/basal body from shearing forces during rotation.</text>
</comment>
<dbReference type="Pfam" id="PF02107">
    <property type="entry name" value="FlgH"/>
    <property type="match status" value="1"/>
</dbReference>
<keyword evidence="9" id="KW-0282">Flagellum</keyword>
<dbReference type="EMBL" id="RBII01000001">
    <property type="protein sequence ID" value="RKQ72154.1"/>
    <property type="molecule type" value="Genomic_DNA"/>
</dbReference>
<proteinExistence type="inferred from homology"/>
<evidence type="ECO:0000313" key="10">
    <source>
        <dbReference type="Proteomes" id="UP000282211"/>
    </source>
</evidence>
<comment type="caution">
    <text evidence="9">The sequence shown here is derived from an EMBL/GenBank/DDBJ whole genome shotgun (WGS) entry which is preliminary data.</text>
</comment>
<evidence type="ECO:0000256" key="3">
    <source>
        <dbReference type="ARBA" id="ARBA00022729"/>
    </source>
</evidence>
<dbReference type="FunCoup" id="A0A420WMA6">
    <property type="interactions" value="70"/>
</dbReference>
<protein>
    <recommendedName>
        <fullName evidence="7">Flagellar L-ring protein</fullName>
    </recommendedName>
    <alternativeName>
        <fullName evidence="7">Basal body L-ring protein</fullName>
    </alternativeName>
</protein>
<dbReference type="InParanoid" id="A0A420WMA6"/>
<reference evidence="9 10" key="1">
    <citation type="submission" date="2018-10" db="EMBL/GenBank/DDBJ databases">
        <title>Genomic Encyclopedia of Type Strains, Phase IV (KMG-IV): sequencing the most valuable type-strain genomes for metagenomic binning, comparative biology and taxonomic classification.</title>
        <authorList>
            <person name="Goeker M."/>
        </authorList>
    </citation>
    <scope>NUCLEOTIDE SEQUENCE [LARGE SCALE GENOMIC DNA]</scope>
    <source>
        <strain evidence="9 10">DSM 22008</strain>
    </source>
</reference>